<sequence length="474" mass="53861">MLSETAFNNNQKEIGLILKPKYLVRCFVLIVAEIEMIFYSGIMFGLNSLLPILKENGFFHNQFNRTYDNANATSTKQNETFGYILITGIASCHLFSFPLGLVMDRYGIKTTKLISASSLLFGCLLFSSCFLIRDILIFPAFVLLGIFAQSICICNFPLAILVPKFQNIIISIFSGSFSSSAMMLTFVLYAYQRGIDVSTSILTIGISGFILMICSRKFLLDKVDRIKAKEILVTLNGESDNRIRNCKSDSYLMTSIMKQENYKNSQFPRMKTILRNHYFLFQLFFMVITFFRFSFFLAQLSVQMEKNFSDDETKAKSILLVGNYFFIPSVVISPIVGLMIDYQKNRVSPSKDQEAFYKSILKCFGIPMLICSLANLSMSILIIIPNEVAMYMAYLACTVTRCFMFSLNASYIISAFPRKYFGKLFGLNITICGCVSFLQYILLLNNICNLNVVNFILIAFSILSFIHPVILLLN</sequence>
<dbReference type="InterPro" id="IPR027197">
    <property type="entry name" value="SLC43A3"/>
</dbReference>
<feature type="transmembrane region" description="Helical" evidence="1">
    <location>
        <begin position="197"/>
        <end position="219"/>
    </location>
</feature>
<proteinExistence type="evidence at transcript level"/>
<dbReference type="PANTHER" id="PTHR20765">
    <property type="entry name" value="SOLUTE CARRIER FAMILY 43 MEMBER 3-RELATED"/>
    <property type="match status" value="1"/>
</dbReference>
<feature type="transmembrane region" description="Helical" evidence="1">
    <location>
        <begin position="455"/>
        <end position="473"/>
    </location>
</feature>
<keyword evidence="1" id="KW-0812">Transmembrane</keyword>
<reference evidence="2" key="1">
    <citation type="journal article" date="2015" name="Elife">
        <title>Stem cells and fluid flow drive cyst formation in an invertebrate excretory organ.</title>
        <authorList>
            <person name="Thi-Kim Vu H."/>
            <person name="Rink J.C."/>
            <person name="McKinney S.A."/>
            <person name="McClain M."/>
            <person name="Lakshmanaperumal N."/>
            <person name="Alexander R."/>
            <person name="Sanchez Alvarado A."/>
        </authorList>
    </citation>
    <scope>NUCLEOTIDE SEQUENCE</scope>
</reference>
<feature type="transmembrane region" description="Helical" evidence="1">
    <location>
        <begin position="318"/>
        <end position="340"/>
    </location>
</feature>
<feature type="transmembrane region" description="Helical" evidence="1">
    <location>
        <begin position="139"/>
        <end position="161"/>
    </location>
</feature>
<feature type="transmembrane region" description="Helical" evidence="1">
    <location>
        <begin position="425"/>
        <end position="443"/>
    </location>
</feature>
<feature type="transmembrane region" description="Helical" evidence="1">
    <location>
        <begin position="81"/>
        <end position="101"/>
    </location>
</feature>
<keyword evidence="1" id="KW-0472">Membrane</keyword>
<gene>
    <name evidence="2" type="primary">slc43a-1</name>
</gene>
<dbReference type="PANTHER" id="PTHR20765:SF1">
    <property type="entry name" value="EQUILIBRATIVE NUCLEOBASE TRANSPORTER 1"/>
    <property type="match status" value="1"/>
</dbReference>
<feature type="transmembrane region" description="Helical" evidence="1">
    <location>
        <begin position="168"/>
        <end position="191"/>
    </location>
</feature>
<accession>A0A0H3YKI8</accession>
<dbReference type="SUPFAM" id="SSF103473">
    <property type="entry name" value="MFS general substrate transporter"/>
    <property type="match status" value="1"/>
</dbReference>
<dbReference type="InterPro" id="IPR036259">
    <property type="entry name" value="MFS_trans_sf"/>
</dbReference>
<protein>
    <submittedName>
        <fullName evidence="2">Slc43a-1</fullName>
    </submittedName>
</protein>
<feature type="transmembrane region" description="Helical" evidence="1">
    <location>
        <begin position="113"/>
        <end position="133"/>
    </location>
</feature>
<keyword evidence="1" id="KW-1133">Transmembrane helix</keyword>
<dbReference type="OrthoDB" id="330047at2759"/>
<dbReference type="Gene3D" id="1.20.1250.20">
    <property type="entry name" value="MFS general substrate transporter like domains"/>
    <property type="match status" value="1"/>
</dbReference>
<evidence type="ECO:0000313" key="2">
    <source>
        <dbReference type="EMBL" id="AKN21683.1"/>
    </source>
</evidence>
<dbReference type="AlphaFoldDB" id="A0A0H3YKI8"/>
<feature type="transmembrane region" description="Helical" evidence="1">
    <location>
        <begin position="391"/>
        <end position="413"/>
    </location>
</feature>
<organism evidence="2">
    <name type="scientific">Schmidtea mediterranea</name>
    <name type="common">Freshwater planarian flatworm</name>
    <dbReference type="NCBI Taxonomy" id="79327"/>
    <lineage>
        <taxon>Eukaryota</taxon>
        <taxon>Metazoa</taxon>
        <taxon>Spiralia</taxon>
        <taxon>Lophotrochozoa</taxon>
        <taxon>Platyhelminthes</taxon>
        <taxon>Rhabditophora</taxon>
        <taxon>Seriata</taxon>
        <taxon>Tricladida</taxon>
        <taxon>Continenticola</taxon>
        <taxon>Geoplanoidea</taxon>
        <taxon>Dugesiidae</taxon>
        <taxon>Schmidtea</taxon>
    </lineage>
</organism>
<feature type="transmembrane region" description="Helical" evidence="1">
    <location>
        <begin position="22"/>
        <end position="46"/>
    </location>
</feature>
<feature type="transmembrane region" description="Helical" evidence="1">
    <location>
        <begin position="360"/>
        <end position="385"/>
    </location>
</feature>
<dbReference type="EMBL" id="KT163733">
    <property type="protein sequence ID" value="AKN21683.1"/>
    <property type="molecule type" value="mRNA"/>
</dbReference>
<name>A0A0H3YKI8_SCHMD</name>
<feature type="transmembrane region" description="Helical" evidence="1">
    <location>
        <begin position="278"/>
        <end position="298"/>
    </location>
</feature>
<evidence type="ECO:0000256" key="1">
    <source>
        <dbReference type="SAM" id="Phobius"/>
    </source>
</evidence>